<dbReference type="EMBL" id="ABKX01000007">
    <property type="protein sequence ID" value="EDS91212.1"/>
    <property type="molecule type" value="Genomic_DNA"/>
</dbReference>
<dbReference type="AlphaFoldDB" id="A0ABC9NLW8"/>
<proteinExistence type="predicted"/>
<gene>
    <name evidence="1" type="ORF">ESCAB7627_2819</name>
</gene>
<organism evidence="1 2">
    <name type="scientific">Escherichia albertii (strain TW07627)</name>
    <dbReference type="NCBI Taxonomy" id="502347"/>
    <lineage>
        <taxon>Bacteria</taxon>
        <taxon>Pseudomonadati</taxon>
        <taxon>Pseudomonadota</taxon>
        <taxon>Gammaproteobacteria</taxon>
        <taxon>Enterobacterales</taxon>
        <taxon>Enterobacteriaceae</taxon>
        <taxon>Escherichia</taxon>
    </lineage>
</organism>
<dbReference type="Proteomes" id="UP000003042">
    <property type="component" value="Unassembled WGS sequence"/>
</dbReference>
<evidence type="ECO:0008006" key="3">
    <source>
        <dbReference type="Google" id="ProtNLM"/>
    </source>
</evidence>
<evidence type="ECO:0000313" key="1">
    <source>
        <dbReference type="EMBL" id="EDS91212.1"/>
    </source>
</evidence>
<reference evidence="1 2" key="1">
    <citation type="submission" date="2008-02" db="EMBL/GenBank/DDBJ databases">
        <title>Annotation of Escherichia albertii TW07627.</title>
        <authorList>
            <person name="Sutton G."/>
            <person name="Whittam T.S."/>
            <person name="Sebastian Y."/>
        </authorList>
    </citation>
    <scope>NUCLEOTIDE SEQUENCE [LARGE SCALE GENOMIC DNA]</scope>
    <source>
        <strain evidence="1 2">TW07627</strain>
    </source>
</reference>
<comment type="caution">
    <text evidence="1">The sequence shown here is derived from an EMBL/GenBank/DDBJ whole genome shotgun (WGS) entry which is preliminary data.</text>
</comment>
<accession>A0ABC9NLW8</accession>
<name>A0ABC9NLW8_ESCAT</name>
<evidence type="ECO:0000313" key="2">
    <source>
        <dbReference type="Proteomes" id="UP000003042"/>
    </source>
</evidence>
<sequence>MGCKKVNSINTGDINRKIFLKSQYVIIPNVISTVFVHIVTR</sequence>
<protein>
    <recommendedName>
        <fullName evidence="3">Entericidin B</fullName>
    </recommendedName>
</protein>